<feature type="transmembrane region" description="Helical" evidence="18">
    <location>
        <begin position="197"/>
        <end position="215"/>
    </location>
</feature>
<dbReference type="Proteomes" id="UP000789831">
    <property type="component" value="Unassembled WGS sequence"/>
</dbReference>
<evidence type="ECO:0000256" key="15">
    <source>
        <dbReference type="ARBA" id="ARBA00023136"/>
    </source>
</evidence>
<keyword evidence="14 18" id="KW-1133">Transmembrane helix</keyword>
<dbReference type="Pfam" id="PF04757">
    <property type="entry name" value="Pex2_Pex12"/>
    <property type="match status" value="1"/>
</dbReference>
<keyword evidence="6" id="KW-0813">Transport</keyword>
<keyword evidence="15 18" id="KW-0472">Membrane</keyword>
<comment type="subcellular location">
    <subcellularLocation>
        <location evidence="2">Peroxisome membrane</location>
        <topology evidence="2">Multi-pass membrane protein</topology>
    </subcellularLocation>
</comment>
<evidence type="ECO:0000256" key="10">
    <source>
        <dbReference type="ARBA" id="ARBA00022771"/>
    </source>
</evidence>
<protein>
    <recommendedName>
        <fullName evidence="5">RING-type E3 ubiquitin transferase</fullName>
        <ecNumber evidence="5">2.3.2.27</ecNumber>
    </recommendedName>
</protein>
<evidence type="ECO:0000313" key="21">
    <source>
        <dbReference type="Proteomes" id="UP000789831"/>
    </source>
</evidence>
<dbReference type="GO" id="GO:0005778">
    <property type="term" value="C:peroxisomal membrane"/>
    <property type="evidence" value="ECO:0007669"/>
    <property type="project" value="UniProtKB-SubCell"/>
</dbReference>
<evidence type="ECO:0000256" key="17">
    <source>
        <dbReference type="SAM" id="MobiDB-lite"/>
    </source>
</evidence>
<comment type="pathway">
    <text evidence="3">Protein modification; protein ubiquitination.</text>
</comment>
<evidence type="ECO:0000256" key="9">
    <source>
        <dbReference type="ARBA" id="ARBA00022723"/>
    </source>
</evidence>
<evidence type="ECO:0000256" key="14">
    <source>
        <dbReference type="ARBA" id="ARBA00022989"/>
    </source>
</evidence>
<comment type="catalytic activity">
    <reaction evidence="1">
        <text>S-ubiquitinyl-[E2 ubiquitin-conjugating enzyme]-L-cysteine + [acceptor protein]-L-lysine = [E2 ubiquitin-conjugating enzyme]-L-cysteine + N(6)-ubiquitinyl-[acceptor protein]-L-lysine.</text>
        <dbReference type="EC" id="2.3.2.27"/>
    </reaction>
</comment>
<evidence type="ECO:0000313" key="20">
    <source>
        <dbReference type="EMBL" id="CAG8568190.1"/>
    </source>
</evidence>
<evidence type="ECO:0000256" key="16">
    <source>
        <dbReference type="ARBA" id="ARBA00023140"/>
    </source>
</evidence>
<dbReference type="GO" id="GO:0008270">
    <property type="term" value="F:zinc ion binding"/>
    <property type="evidence" value="ECO:0007669"/>
    <property type="project" value="UniProtKB-KW"/>
</dbReference>
<evidence type="ECO:0000256" key="12">
    <source>
        <dbReference type="ARBA" id="ARBA00022833"/>
    </source>
</evidence>
<dbReference type="PANTHER" id="PTHR23350">
    <property type="entry name" value="PEROXISOME ASSEMBLY PROTEIN 10"/>
    <property type="match status" value="1"/>
</dbReference>
<keyword evidence="7" id="KW-0808">Transferase</keyword>
<proteinExistence type="inferred from homology"/>
<keyword evidence="16" id="KW-0576">Peroxisome</keyword>
<comment type="caution">
    <text evidence="20">The sequence shown here is derived from an EMBL/GenBank/DDBJ whole genome shotgun (WGS) entry which is preliminary data.</text>
</comment>
<evidence type="ECO:0000256" key="13">
    <source>
        <dbReference type="ARBA" id="ARBA00022927"/>
    </source>
</evidence>
<feature type="region of interest" description="Disordered" evidence="17">
    <location>
        <begin position="1"/>
        <end position="31"/>
    </location>
</feature>
<name>A0A9N9BLH9_9GLOM</name>
<evidence type="ECO:0000256" key="5">
    <source>
        <dbReference type="ARBA" id="ARBA00012483"/>
    </source>
</evidence>
<dbReference type="InterPro" id="IPR025654">
    <property type="entry name" value="PEX2/10"/>
</dbReference>
<dbReference type="PANTHER" id="PTHR23350:SF0">
    <property type="entry name" value="PEROXISOME BIOGENESIS FACTOR 10"/>
    <property type="match status" value="1"/>
</dbReference>
<evidence type="ECO:0000256" key="3">
    <source>
        <dbReference type="ARBA" id="ARBA00004906"/>
    </source>
</evidence>
<evidence type="ECO:0000256" key="1">
    <source>
        <dbReference type="ARBA" id="ARBA00000900"/>
    </source>
</evidence>
<feature type="domain" description="Pex N-terminal" evidence="19">
    <location>
        <begin position="58"/>
        <end position="254"/>
    </location>
</feature>
<evidence type="ECO:0000256" key="6">
    <source>
        <dbReference type="ARBA" id="ARBA00022448"/>
    </source>
</evidence>
<keyword evidence="9" id="KW-0479">Metal-binding</keyword>
<dbReference type="EMBL" id="CAJVPL010001380">
    <property type="protein sequence ID" value="CAG8568190.1"/>
    <property type="molecule type" value="Genomic_DNA"/>
</dbReference>
<keyword evidence="11" id="KW-0833">Ubl conjugation pathway</keyword>
<evidence type="ECO:0000256" key="2">
    <source>
        <dbReference type="ARBA" id="ARBA00004585"/>
    </source>
</evidence>
<reference evidence="20" key="1">
    <citation type="submission" date="2021-06" db="EMBL/GenBank/DDBJ databases">
        <authorList>
            <person name="Kallberg Y."/>
            <person name="Tangrot J."/>
            <person name="Rosling A."/>
        </authorList>
    </citation>
    <scope>NUCLEOTIDE SEQUENCE</scope>
    <source>
        <strain evidence="20">MT106</strain>
    </source>
</reference>
<organism evidence="20 21">
    <name type="scientific">Ambispora gerdemannii</name>
    <dbReference type="NCBI Taxonomy" id="144530"/>
    <lineage>
        <taxon>Eukaryota</taxon>
        <taxon>Fungi</taxon>
        <taxon>Fungi incertae sedis</taxon>
        <taxon>Mucoromycota</taxon>
        <taxon>Glomeromycotina</taxon>
        <taxon>Glomeromycetes</taxon>
        <taxon>Archaeosporales</taxon>
        <taxon>Ambisporaceae</taxon>
        <taxon>Ambispora</taxon>
    </lineage>
</organism>
<evidence type="ECO:0000256" key="4">
    <source>
        <dbReference type="ARBA" id="ARBA00008704"/>
    </source>
</evidence>
<evidence type="ECO:0000259" key="19">
    <source>
        <dbReference type="Pfam" id="PF04757"/>
    </source>
</evidence>
<dbReference type="OrthoDB" id="6270329at2759"/>
<evidence type="ECO:0000256" key="8">
    <source>
        <dbReference type="ARBA" id="ARBA00022692"/>
    </source>
</evidence>
<evidence type="ECO:0000256" key="18">
    <source>
        <dbReference type="SAM" id="Phobius"/>
    </source>
</evidence>
<keyword evidence="13" id="KW-0653">Protein transport</keyword>
<dbReference type="AlphaFoldDB" id="A0A9N9BLH9"/>
<gene>
    <name evidence="20" type="ORF">AGERDE_LOCUS7501</name>
</gene>
<keyword evidence="21" id="KW-1185">Reference proteome</keyword>
<evidence type="ECO:0000256" key="11">
    <source>
        <dbReference type="ARBA" id="ARBA00022786"/>
    </source>
</evidence>
<dbReference type="GO" id="GO:0016562">
    <property type="term" value="P:protein import into peroxisome matrix, receptor recycling"/>
    <property type="evidence" value="ECO:0007669"/>
    <property type="project" value="UniProtKB-ARBA"/>
</dbReference>
<keyword evidence="12" id="KW-0862">Zinc</keyword>
<dbReference type="InterPro" id="IPR006845">
    <property type="entry name" value="Pex_N"/>
</dbReference>
<dbReference type="GO" id="GO:0016567">
    <property type="term" value="P:protein ubiquitination"/>
    <property type="evidence" value="ECO:0007669"/>
    <property type="project" value="UniProtKB-ARBA"/>
</dbReference>
<feature type="compositionally biased region" description="Low complexity" evidence="17">
    <location>
        <begin position="1"/>
        <end position="20"/>
    </location>
</feature>
<keyword evidence="10" id="KW-0863">Zinc-finger</keyword>
<feature type="compositionally biased region" description="Polar residues" evidence="17">
    <location>
        <begin position="21"/>
        <end position="30"/>
    </location>
</feature>
<accession>A0A9N9BLH9</accession>
<evidence type="ECO:0000256" key="7">
    <source>
        <dbReference type="ARBA" id="ARBA00022679"/>
    </source>
</evidence>
<sequence length="322" mass="37657">MSNSEPTANATASPSPSSEALITSSQANTKTAKRPIPHFNISFPYAAQPDIIRANQKDVYYQRVLEEQITNIFRQFFGTRRQHQYQKEVVLISDSFYYCLTTLLGTQTLGEEYCDILQISESTGKFPIVQKRAWLIFWHVILPYLYNRGTVELRRLTKPTWREMADEKIGKTSNRTTLRKFVHKLLPKIQQFFTTHVHTFHLAIFYFFGAYYGFSKRITGIRYIFTRQLALHERRIGYEVLGFLLVIQLLIQSYQYQKVLQWVCHPKRFKRENVRFVSLLGQIQQPRDADIYFVGHASQSGVRISLNVHCVDSKTLLKIVLD</sequence>
<dbReference type="EC" id="2.3.2.27" evidence="5"/>
<dbReference type="GO" id="GO:0061630">
    <property type="term" value="F:ubiquitin protein ligase activity"/>
    <property type="evidence" value="ECO:0007669"/>
    <property type="project" value="UniProtKB-EC"/>
</dbReference>
<keyword evidence="8 18" id="KW-0812">Transmembrane</keyword>
<comment type="similarity">
    <text evidence="4">Belongs to the pex2/pex10/pex12 family.</text>
</comment>